<dbReference type="SUPFAM" id="SSF57802">
    <property type="entry name" value="Rubredoxin-like"/>
    <property type="match status" value="1"/>
</dbReference>
<dbReference type="AlphaFoldDB" id="A0AAW4WZW9"/>
<gene>
    <name evidence="7" type="ORF">LJ207_00730</name>
</gene>
<dbReference type="Gene3D" id="2.20.28.100">
    <property type="entry name" value="Desulphoferrodoxin, N-terminal domain"/>
    <property type="match status" value="1"/>
</dbReference>
<feature type="binding site" evidence="5">
    <location>
        <position position="12"/>
    </location>
    <ligand>
        <name>Fe cation</name>
        <dbReference type="ChEBI" id="CHEBI:24875"/>
    </ligand>
</feature>
<dbReference type="Proteomes" id="UP001199296">
    <property type="component" value="Unassembled WGS sequence"/>
</dbReference>
<protein>
    <submittedName>
        <fullName evidence="7">Desulfoferrodoxin FeS4 iron-binding domain-containing protein</fullName>
    </submittedName>
</protein>
<dbReference type="Pfam" id="PF06397">
    <property type="entry name" value="Desulfoferrod_N"/>
    <property type="match status" value="1"/>
</dbReference>
<comment type="caution">
    <text evidence="7">The sequence shown here is derived from an EMBL/GenBank/DDBJ whole genome shotgun (WGS) entry which is preliminary data.</text>
</comment>
<accession>A0AAW4WZW9</accession>
<keyword evidence="2 5" id="KW-0479">Metal-binding</keyword>
<keyword evidence="4 5" id="KW-0408">Iron</keyword>
<sequence length="41" mass="4402">MAVKKKGEVYHCEVCGNVVEVKDVGGGTLVCCGQEMTLEEE</sequence>
<evidence type="ECO:0000256" key="3">
    <source>
        <dbReference type="ARBA" id="ARBA00022982"/>
    </source>
</evidence>
<feature type="binding site" evidence="5">
    <location>
        <position position="15"/>
    </location>
    <ligand>
        <name>Fe cation</name>
        <dbReference type="ChEBI" id="CHEBI:24875"/>
    </ligand>
</feature>
<dbReference type="GO" id="GO:0005506">
    <property type="term" value="F:iron ion binding"/>
    <property type="evidence" value="ECO:0007669"/>
    <property type="project" value="InterPro"/>
</dbReference>
<feature type="domain" description="Desulfoferrodoxin N-terminal" evidence="6">
    <location>
        <begin position="5"/>
        <end position="38"/>
    </location>
</feature>
<dbReference type="InterPro" id="IPR004462">
    <property type="entry name" value="Desulfoferrodoxin_N"/>
</dbReference>
<proteinExistence type="predicted"/>
<dbReference type="EMBL" id="JAJFAT010000001">
    <property type="protein sequence ID" value="MCC3143851.1"/>
    <property type="molecule type" value="Genomic_DNA"/>
</dbReference>
<reference evidence="7 8" key="1">
    <citation type="submission" date="2021-10" db="EMBL/GenBank/DDBJ databases">
        <authorList>
            <person name="Grouzdev D.S."/>
            <person name="Pantiukh K.S."/>
            <person name="Krutkina M.S."/>
        </authorList>
    </citation>
    <scope>NUCLEOTIDE SEQUENCE [LARGE SCALE GENOMIC DNA]</scope>
    <source>
        <strain evidence="7 8">Z-7514</strain>
    </source>
</reference>
<evidence type="ECO:0000313" key="8">
    <source>
        <dbReference type="Proteomes" id="UP001199296"/>
    </source>
</evidence>
<dbReference type="InterPro" id="IPR012002">
    <property type="entry name" value="Desulforedoxin"/>
</dbReference>
<dbReference type="RefSeq" id="WP_229343127.1">
    <property type="nucleotide sequence ID" value="NZ_JAJFAT010000001.1"/>
</dbReference>
<evidence type="ECO:0000256" key="4">
    <source>
        <dbReference type="ARBA" id="ARBA00023004"/>
    </source>
</evidence>
<feature type="binding site" evidence="5">
    <location>
        <position position="32"/>
    </location>
    <ligand>
        <name>Fe cation</name>
        <dbReference type="ChEBI" id="CHEBI:24875"/>
    </ligand>
</feature>
<keyword evidence="3" id="KW-0249">Electron transport</keyword>
<comment type="cofactor">
    <cofactor evidence="5">
        <name>Fe cation</name>
        <dbReference type="ChEBI" id="CHEBI:24875"/>
    </cofactor>
    <text evidence="5">Binds 2 irons ions per subunit via 4 cysteine residues per iron.</text>
</comment>
<evidence type="ECO:0000256" key="1">
    <source>
        <dbReference type="ARBA" id="ARBA00022448"/>
    </source>
</evidence>
<dbReference type="NCBIfam" id="TIGR00319">
    <property type="entry name" value="desulf_FeS4"/>
    <property type="match status" value="1"/>
</dbReference>
<name>A0AAW4WZW9_9FIRM</name>
<keyword evidence="8" id="KW-1185">Reference proteome</keyword>
<dbReference type="PIRSF" id="PIRSF000075">
    <property type="entry name" value="Desulforedoxin"/>
    <property type="match status" value="1"/>
</dbReference>
<evidence type="ECO:0000313" key="7">
    <source>
        <dbReference type="EMBL" id="MCC3143851.1"/>
    </source>
</evidence>
<organism evidence="7 8">
    <name type="scientific">Halanaerobium polyolivorans</name>
    <dbReference type="NCBI Taxonomy" id="2886943"/>
    <lineage>
        <taxon>Bacteria</taxon>
        <taxon>Bacillati</taxon>
        <taxon>Bacillota</taxon>
        <taxon>Clostridia</taxon>
        <taxon>Halanaerobiales</taxon>
        <taxon>Halanaerobiaceae</taxon>
        <taxon>Halanaerobium</taxon>
    </lineage>
</organism>
<evidence type="ECO:0000259" key="6">
    <source>
        <dbReference type="Pfam" id="PF06397"/>
    </source>
</evidence>
<dbReference type="InterPro" id="IPR038094">
    <property type="entry name" value="Desulfoferrodoxin_N_sf"/>
</dbReference>
<feature type="binding site" evidence="5">
    <location>
        <position position="31"/>
    </location>
    <ligand>
        <name>Fe cation</name>
        <dbReference type="ChEBI" id="CHEBI:24875"/>
    </ligand>
</feature>
<evidence type="ECO:0000256" key="2">
    <source>
        <dbReference type="ARBA" id="ARBA00022723"/>
    </source>
</evidence>
<keyword evidence="1" id="KW-0813">Transport</keyword>
<evidence type="ECO:0000256" key="5">
    <source>
        <dbReference type="PIRSR" id="PIRSR000075-1"/>
    </source>
</evidence>